<organism evidence="1 2">
    <name type="scientific">Limnohabitans lacus</name>
    <dbReference type="NCBI Taxonomy" id="3045173"/>
    <lineage>
        <taxon>Bacteria</taxon>
        <taxon>Pseudomonadati</taxon>
        <taxon>Pseudomonadota</taxon>
        <taxon>Betaproteobacteria</taxon>
        <taxon>Burkholderiales</taxon>
        <taxon>Comamonadaceae</taxon>
        <taxon>Limnohabitans</taxon>
    </lineage>
</organism>
<proteinExistence type="predicted"/>
<dbReference type="Proteomes" id="UP001431902">
    <property type="component" value="Unassembled WGS sequence"/>
</dbReference>
<comment type="caution">
    <text evidence="1">The sequence shown here is derived from an EMBL/GenBank/DDBJ whole genome shotgun (WGS) entry which is preliminary data.</text>
</comment>
<evidence type="ECO:0000313" key="1">
    <source>
        <dbReference type="EMBL" id="MDI9235011.1"/>
    </source>
</evidence>
<evidence type="ECO:0000313" key="2">
    <source>
        <dbReference type="Proteomes" id="UP001431902"/>
    </source>
</evidence>
<reference evidence="1" key="1">
    <citation type="submission" date="2023-05" db="EMBL/GenBank/DDBJ databases">
        <title>Limnohabitans sp. strain HM2-2 Genome sequencing and assembly.</title>
        <authorList>
            <person name="Jung Y."/>
        </authorList>
    </citation>
    <scope>NUCLEOTIDE SEQUENCE</scope>
    <source>
        <strain evidence="1">HM2-2</strain>
    </source>
</reference>
<gene>
    <name evidence="1" type="ORF">QLQ16_14320</name>
</gene>
<sequence length="83" mass="9281">MKNSTKTDAQDRDKGAKFVELANKRVNKAVKDISLIGNLANRRNYTYNEEQAKKIIKALQASVDQVKASFLSGIHGQQANFEL</sequence>
<name>A0ABT6XA52_9BURK</name>
<accession>A0ABT6XA52</accession>
<dbReference type="EMBL" id="JASGBH010000012">
    <property type="protein sequence ID" value="MDI9235011.1"/>
    <property type="molecule type" value="Genomic_DNA"/>
</dbReference>
<keyword evidence="2" id="KW-1185">Reference proteome</keyword>
<protein>
    <submittedName>
        <fullName evidence="1">Uncharacterized protein</fullName>
    </submittedName>
</protein>